<reference evidence="7 8" key="1">
    <citation type="submission" date="2018-05" db="EMBL/GenBank/DDBJ databases">
        <title>Draft genome of Methanospirillum lacunae Ki8-1.</title>
        <authorList>
            <person name="Dueholm M.S."/>
            <person name="Nielsen P.H."/>
            <person name="Bakmann L.F."/>
            <person name="Otzen D.E."/>
        </authorList>
    </citation>
    <scope>NUCLEOTIDE SEQUENCE [LARGE SCALE GENOMIC DNA]</scope>
    <source>
        <strain evidence="7 8">Ki8-1</strain>
    </source>
</reference>
<evidence type="ECO:0000256" key="5">
    <source>
        <dbReference type="ARBA" id="ARBA00023136"/>
    </source>
</evidence>
<evidence type="ECO:0000256" key="4">
    <source>
        <dbReference type="ARBA" id="ARBA00022989"/>
    </source>
</evidence>
<dbReference type="InterPro" id="IPR051611">
    <property type="entry name" value="ECF_transporter_component"/>
</dbReference>
<feature type="transmembrane region" description="Helical" evidence="6">
    <location>
        <begin position="77"/>
        <end position="96"/>
    </location>
</feature>
<dbReference type="GO" id="GO:0005886">
    <property type="term" value="C:plasma membrane"/>
    <property type="evidence" value="ECO:0007669"/>
    <property type="project" value="UniProtKB-ARBA"/>
</dbReference>
<dbReference type="GeneID" id="97550015"/>
<keyword evidence="8" id="KW-1185">Reference proteome</keyword>
<name>A0A2V2MZZ7_9EURY</name>
<dbReference type="EMBL" id="QGMY01000004">
    <property type="protein sequence ID" value="PWR73049.1"/>
    <property type="molecule type" value="Genomic_DNA"/>
</dbReference>
<protein>
    <submittedName>
        <fullName evidence="7">Cobalt ABC transporter permease</fullName>
    </submittedName>
</protein>
<keyword evidence="2" id="KW-1003">Cell membrane</keyword>
<keyword evidence="3 6" id="KW-0812">Transmembrane</keyword>
<evidence type="ECO:0000256" key="2">
    <source>
        <dbReference type="ARBA" id="ARBA00022475"/>
    </source>
</evidence>
<feature type="transmembrane region" description="Helical" evidence="6">
    <location>
        <begin position="164"/>
        <end position="183"/>
    </location>
</feature>
<gene>
    <name evidence="7" type="ORF">DK846_05560</name>
</gene>
<dbReference type="PANTHER" id="PTHR34857">
    <property type="entry name" value="SLL0384 PROTEIN"/>
    <property type="match status" value="1"/>
</dbReference>
<evidence type="ECO:0000256" key="3">
    <source>
        <dbReference type="ARBA" id="ARBA00022692"/>
    </source>
</evidence>
<feature type="transmembrane region" description="Helical" evidence="6">
    <location>
        <begin position="120"/>
        <end position="143"/>
    </location>
</feature>
<accession>A0A2V2MZZ7</accession>
<evidence type="ECO:0000313" key="8">
    <source>
        <dbReference type="Proteomes" id="UP000245657"/>
    </source>
</evidence>
<dbReference type="Pfam" id="PF02361">
    <property type="entry name" value="CbiQ"/>
    <property type="match status" value="1"/>
</dbReference>
<dbReference type="PANTHER" id="PTHR34857:SF2">
    <property type="entry name" value="SLL0384 PROTEIN"/>
    <property type="match status" value="1"/>
</dbReference>
<keyword evidence="4 6" id="KW-1133">Transmembrane helix</keyword>
<evidence type="ECO:0000256" key="6">
    <source>
        <dbReference type="SAM" id="Phobius"/>
    </source>
</evidence>
<keyword evidence="5 6" id="KW-0472">Membrane</keyword>
<sequence length="276" mass="31408">MSTSPISDHLPDINLITSLAERQTTVFSRISPWTKLGMLICLILTITCVQNILVLLILYVILLFLYRVAELPVRKIIAWQVLPAFFVISLVGILIWNEPGSIILMLPIGPFSLHLTDNGLFLFIRLLLKALISFMASIFFLMTTRYEHFSALIYRLFPTPLDQIFLMAYRFLFLTIAMTGSVLKAVRSRGGGLIRSVRMQSKMFAEVAGLVFIRSFEQAERVEKAMISRGYANGTYRTVIVVPPPTILEYLLLFGAYTLVIVSVWIIPFFIGEYPW</sequence>
<feature type="transmembrane region" description="Helical" evidence="6">
    <location>
        <begin position="250"/>
        <end position="271"/>
    </location>
</feature>
<organism evidence="7 8">
    <name type="scientific">Methanospirillum lacunae</name>
    <dbReference type="NCBI Taxonomy" id="668570"/>
    <lineage>
        <taxon>Archaea</taxon>
        <taxon>Methanobacteriati</taxon>
        <taxon>Methanobacteriota</taxon>
        <taxon>Stenosarchaea group</taxon>
        <taxon>Methanomicrobia</taxon>
        <taxon>Methanomicrobiales</taxon>
        <taxon>Methanospirillaceae</taxon>
        <taxon>Methanospirillum</taxon>
    </lineage>
</organism>
<comment type="caution">
    <text evidence="7">The sequence shown here is derived from an EMBL/GenBank/DDBJ whole genome shotgun (WGS) entry which is preliminary data.</text>
</comment>
<dbReference type="AlphaFoldDB" id="A0A2V2MZZ7"/>
<proteinExistence type="predicted"/>
<dbReference type="InterPro" id="IPR003339">
    <property type="entry name" value="ABC/ECF_trnsptr_transmembrane"/>
</dbReference>
<dbReference type="OrthoDB" id="51610at2157"/>
<dbReference type="Proteomes" id="UP000245657">
    <property type="component" value="Unassembled WGS sequence"/>
</dbReference>
<evidence type="ECO:0000313" key="7">
    <source>
        <dbReference type="EMBL" id="PWR73049.1"/>
    </source>
</evidence>
<dbReference type="CDD" id="cd16914">
    <property type="entry name" value="EcfT"/>
    <property type="match status" value="1"/>
</dbReference>
<comment type="subcellular location">
    <subcellularLocation>
        <location evidence="1">Membrane</location>
        <topology evidence="1">Multi-pass membrane protein</topology>
    </subcellularLocation>
</comment>
<evidence type="ECO:0000256" key="1">
    <source>
        <dbReference type="ARBA" id="ARBA00004141"/>
    </source>
</evidence>
<dbReference type="RefSeq" id="WP_109967950.1">
    <property type="nucleotide sequence ID" value="NZ_CP176093.1"/>
</dbReference>
<feature type="transmembrane region" description="Helical" evidence="6">
    <location>
        <begin position="36"/>
        <end position="65"/>
    </location>
</feature>